<gene>
    <name evidence="11" type="ORF">SD77_0090</name>
</gene>
<keyword evidence="5 9" id="KW-0812">Transmembrane</keyword>
<evidence type="ECO:0000259" key="10">
    <source>
        <dbReference type="Pfam" id="PF04290"/>
    </source>
</evidence>
<comment type="similarity">
    <text evidence="8">Belongs to the TRAP transporter small permease family.</text>
</comment>
<dbReference type="PANTHER" id="PTHR35011">
    <property type="entry name" value="2,3-DIKETO-L-GULONATE TRAP TRANSPORTER SMALL PERMEASE PROTEIN YIAM"/>
    <property type="match status" value="1"/>
</dbReference>
<comment type="subcellular location">
    <subcellularLocation>
        <location evidence="1">Cell inner membrane</location>
        <topology evidence="1">Multi-pass membrane protein</topology>
    </subcellularLocation>
</comment>
<organism evidence="11 12">
    <name type="scientific">Bacillus badius</name>
    <dbReference type="NCBI Taxonomy" id="1455"/>
    <lineage>
        <taxon>Bacteria</taxon>
        <taxon>Bacillati</taxon>
        <taxon>Bacillota</taxon>
        <taxon>Bacilli</taxon>
        <taxon>Bacillales</taxon>
        <taxon>Bacillaceae</taxon>
        <taxon>Pseudobacillus</taxon>
    </lineage>
</organism>
<evidence type="ECO:0000256" key="2">
    <source>
        <dbReference type="ARBA" id="ARBA00022448"/>
    </source>
</evidence>
<evidence type="ECO:0000256" key="1">
    <source>
        <dbReference type="ARBA" id="ARBA00004429"/>
    </source>
</evidence>
<keyword evidence="3" id="KW-1003">Cell membrane</keyword>
<evidence type="ECO:0000256" key="8">
    <source>
        <dbReference type="ARBA" id="ARBA00038436"/>
    </source>
</evidence>
<dbReference type="Proteomes" id="UP000031982">
    <property type="component" value="Unassembled WGS sequence"/>
</dbReference>
<evidence type="ECO:0000313" key="11">
    <source>
        <dbReference type="EMBL" id="KIL80242.1"/>
    </source>
</evidence>
<dbReference type="Pfam" id="PF04290">
    <property type="entry name" value="DctQ"/>
    <property type="match status" value="1"/>
</dbReference>
<comment type="caution">
    <text evidence="11">The sequence shown here is derived from an EMBL/GenBank/DDBJ whole genome shotgun (WGS) entry which is preliminary data.</text>
</comment>
<keyword evidence="4" id="KW-0997">Cell inner membrane</keyword>
<protein>
    <submittedName>
        <fullName evidence="11">TRAP-type C4-dicarboxylate transport system, small permease component</fullName>
    </submittedName>
</protein>
<dbReference type="EMBL" id="JXLP01000001">
    <property type="protein sequence ID" value="KIL80242.1"/>
    <property type="molecule type" value="Genomic_DNA"/>
</dbReference>
<dbReference type="PANTHER" id="PTHR35011:SF2">
    <property type="entry name" value="2,3-DIKETO-L-GULONATE TRAP TRANSPORTER SMALL PERMEASE PROTEIN YIAM"/>
    <property type="match status" value="1"/>
</dbReference>
<keyword evidence="6 9" id="KW-1133">Transmembrane helix</keyword>
<keyword evidence="7 9" id="KW-0472">Membrane</keyword>
<sequence>MIRKSIRDAKIEEWLLVASLLLIIILVFTQVVFRYLISSSLGWSEELSRYVLIWIAWISAAYSVRTQKHIRVELIKNICNEPLRKIIELIALVLWFFFALFLVANGTQLILNIHGTGQVSPSNGIPMWIVYLAVPIGGSLMALRLIQQAVYIFKPHLHEEEAEN</sequence>
<evidence type="ECO:0000313" key="12">
    <source>
        <dbReference type="Proteomes" id="UP000031982"/>
    </source>
</evidence>
<evidence type="ECO:0000256" key="6">
    <source>
        <dbReference type="ARBA" id="ARBA00022989"/>
    </source>
</evidence>
<evidence type="ECO:0000256" key="9">
    <source>
        <dbReference type="SAM" id="Phobius"/>
    </source>
</evidence>
<feature type="transmembrane region" description="Helical" evidence="9">
    <location>
        <begin position="86"/>
        <end position="105"/>
    </location>
</feature>
<evidence type="ECO:0000256" key="4">
    <source>
        <dbReference type="ARBA" id="ARBA00022519"/>
    </source>
</evidence>
<feature type="domain" description="Tripartite ATP-independent periplasmic transporters DctQ component" evidence="10">
    <location>
        <begin position="23"/>
        <end position="152"/>
    </location>
</feature>
<accession>A0ABR5AZQ9</accession>
<dbReference type="InterPro" id="IPR007387">
    <property type="entry name" value="TRAP_DctQ"/>
</dbReference>
<evidence type="ECO:0000256" key="7">
    <source>
        <dbReference type="ARBA" id="ARBA00023136"/>
    </source>
</evidence>
<evidence type="ECO:0000256" key="5">
    <source>
        <dbReference type="ARBA" id="ARBA00022692"/>
    </source>
</evidence>
<dbReference type="InterPro" id="IPR055348">
    <property type="entry name" value="DctQ"/>
</dbReference>
<feature type="transmembrane region" description="Helical" evidence="9">
    <location>
        <begin position="47"/>
        <end position="65"/>
    </location>
</feature>
<reference evidence="11 12" key="1">
    <citation type="submission" date="2015-01" db="EMBL/GenBank/DDBJ databases">
        <title>Genome Assembly of Bacillus badius MTCC 1458.</title>
        <authorList>
            <person name="Verma A."/>
            <person name="Khatri I."/>
            <person name="Mual P."/>
            <person name="Subramanian S."/>
            <person name="Krishnamurthi S."/>
        </authorList>
    </citation>
    <scope>NUCLEOTIDE SEQUENCE [LARGE SCALE GENOMIC DNA]</scope>
    <source>
        <strain evidence="11 12">MTCC 1458</strain>
    </source>
</reference>
<evidence type="ECO:0000256" key="3">
    <source>
        <dbReference type="ARBA" id="ARBA00022475"/>
    </source>
</evidence>
<keyword evidence="12" id="KW-1185">Reference proteome</keyword>
<name>A0ABR5AZQ9_BACBA</name>
<feature type="transmembrane region" description="Helical" evidence="9">
    <location>
        <begin position="125"/>
        <end position="146"/>
    </location>
</feature>
<dbReference type="RefSeq" id="WP_041099431.1">
    <property type="nucleotide sequence ID" value="NZ_JARTHD010000022.1"/>
</dbReference>
<feature type="transmembrane region" description="Helical" evidence="9">
    <location>
        <begin position="14"/>
        <end position="35"/>
    </location>
</feature>
<proteinExistence type="inferred from homology"/>
<keyword evidence="2" id="KW-0813">Transport</keyword>